<dbReference type="AlphaFoldDB" id="A0A484IDK1"/>
<name>A0A484IDK1_9ARCH</name>
<dbReference type="PANTHER" id="PTHR33204">
    <property type="entry name" value="TRANSCRIPTIONAL REGULATOR, MARR FAMILY"/>
    <property type="match status" value="1"/>
</dbReference>
<dbReference type="Pfam" id="PF01638">
    <property type="entry name" value="HxlR"/>
    <property type="match status" value="1"/>
</dbReference>
<evidence type="ECO:0000256" key="1">
    <source>
        <dbReference type="ARBA" id="ARBA00023015"/>
    </source>
</evidence>
<dbReference type="Gene3D" id="1.10.10.10">
    <property type="entry name" value="Winged helix-like DNA-binding domain superfamily/Winged helix DNA-binding domain"/>
    <property type="match status" value="1"/>
</dbReference>
<evidence type="ECO:0000256" key="3">
    <source>
        <dbReference type="ARBA" id="ARBA00023163"/>
    </source>
</evidence>
<protein>
    <submittedName>
        <fullName evidence="5">Putative HTH-type transcriptional regulator YybR</fullName>
    </submittedName>
</protein>
<dbReference type="Proteomes" id="UP000294299">
    <property type="component" value="Chromosome NFRAN"/>
</dbReference>
<sequence length="151" mass="17972">MIAYYNSEVDKEKGGDYNYPKLVENMEVKCCPVFNTFNIIGKKFSMLILRNMIYNKQTRFNEFLNSIEEINPKTLSIRLKEMERNGLIKRQVYHETPIRVEYHLTQKGKELQPILEQMALFSVKYCSDQIFDNPDPLKIEKITSKSLRKYM</sequence>
<evidence type="ECO:0000259" key="4">
    <source>
        <dbReference type="PROSITE" id="PS51118"/>
    </source>
</evidence>
<dbReference type="InterPro" id="IPR036390">
    <property type="entry name" value="WH_DNA-bd_sf"/>
</dbReference>
<evidence type="ECO:0000313" key="6">
    <source>
        <dbReference type="Proteomes" id="UP000294299"/>
    </source>
</evidence>
<keyword evidence="2" id="KW-0238">DNA-binding</keyword>
<reference evidence="5 6" key="1">
    <citation type="submission" date="2019-02" db="EMBL/GenBank/DDBJ databases">
        <authorList>
            <person name="Lehtovirta-Morley E L."/>
        </authorList>
    </citation>
    <scope>NUCLEOTIDE SEQUENCE [LARGE SCALE GENOMIC DNA]</scope>
    <source>
        <strain evidence="5">NFRAN1</strain>
    </source>
</reference>
<dbReference type="GO" id="GO:0003677">
    <property type="term" value="F:DNA binding"/>
    <property type="evidence" value="ECO:0007669"/>
    <property type="project" value="UniProtKB-KW"/>
</dbReference>
<keyword evidence="1" id="KW-0805">Transcription regulation</keyword>
<dbReference type="GeneID" id="39421132"/>
<dbReference type="PANTHER" id="PTHR33204:SF18">
    <property type="entry name" value="TRANSCRIPTIONAL REGULATORY PROTEIN"/>
    <property type="match status" value="1"/>
</dbReference>
<accession>A0A484IDK1</accession>
<feature type="domain" description="HTH hxlR-type" evidence="4">
    <location>
        <begin position="31"/>
        <end position="130"/>
    </location>
</feature>
<organism evidence="5 6">
    <name type="scientific">Candidatus Nitrosocosmicus franklandianus</name>
    <dbReference type="NCBI Taxonomy" id="1798806"/>
    <lineage>
        <taxon>Archaea</taxon>
        <taxon>Nitrososphaerota</taxon>
        <taxon>Nitrososphaeria</taxon>
        <taxon>Nitrososphaerales</taxon>
        <taxon>Nitrososphaeraceae</taxon>
        <taxon>Candidatus Nitrosocosmicus</taxon>
    </lineage>
</organism>
<proteinExistence type="predicted"/>
<dbReference type="RefSeq" id="WP_232037974.1">
    <property type="nucleotide sequence ID" value="NZ_LR216287.1"/>
</dbReference>
<gene>
    <name evidence="5" type="primary">yybR</name>
    <name evidence="5" type="ORF">NFRAN_1825</name>
</gene>
<dbReference type="KEGG" id="nfn:NFRAN_1825"/>
<dbReference type="SUPFAM" id="SSF46785">
    <property type="entry name" value="Winged helix' DNA-binding domain"/>
    <property type="match status" value="1"/>
</dbReference>
<dbReference type="PROSITE" id="PS51118">
    <property type="entry name" value="HTH_HXLR"/>
    <property type="match status" value="1"/>
</dbReference>
<evidence type="ECO:0000313" key="5">
    <source>
        <dbReference type="EMBL" id="VFJ14147.1"/>
    </source>
</evidence>
<dbReference type="EMBL" id="LR216287">
    <property type="protein sequence ID" value="VFJ14147.1"/>
    <property type="molecule type" value="Genomic_DNA"/>
</dbReference>
<dbReference type="InterPro" id="IPR036388">
    <property type="entry name" value="WH-like_DNA-bd_sf"/>
</dbReference>
<evidence type="ECO:0000256" key="2">
    <source>
        <dbReference type="ARBA" id="ARBA00023125"/>
    </source>
</evidence>
<dbReference type="InterPro" id="IPR002577">
    <property type="entry name" value="HTH_HxlR"/>
</dbReference>
<keyword evidence="6" id="KW-1185">Reference proteome</keyword>
<keyword evidence="3" id="KW-0804">Transcription</keyword>